<evidence type="ECO:0000313" key="8">
    <source>
        <dbReference type="EMBL" id="SEJ77701.1"/>
    </source>
</evidence>
<dbReference type="PANTHER" id="PTHR43818:SF1">
    <property type="entry name" value="GLYCOSYL HYDROLASE FAMILY 109 PROTEIN"/>
    <property type="match status" value="1"/>
</dbReference>
<dbReference type="AlphaFoldDB" id="A0A1H7BJA0"/>
<dbReference type="GO" id="GO:0000166">
    <property type="term" value="F:nucleotide binding"/>
    <property type="evidence" value="ECO:0007669"/>
    <property type="project" value="InterPro"/>
</dbReference>
<feature type="domain" description="Glycosyl hydrolase 109 C-terminal" evidence="7">
    <location>
        <begin position="190"/>
        <end position="347"/>
    </location>
</feature>
<dbReference type="InterPro" id="IPR050463">
    <property type="entry name" value="Gfo/Idh/MocA_oxidrdct_glycsds"/>
</dbReference>
<evidence type="ECO:0000256" key="3">
    <source>
        <dbReference type="ARBA" id="ARBA00022801"/>
    </source>
</evidence>
<dbReference type="SUPFAM" id="SSF51735">
    <property type="entry name" value="NAD(P)-binding Rossmann-fold domains"/>
    <property type="match status" value="1"/>
</dbReference>
<comment type="similarity">
    <text evidence="2">Belongs to the Gfo/Idh/MocA family. Glycosyl hydrolase 109 subfamily.</text>
</comment>
<protein>
    <submittedName>
        <fullName evidence="8">Predicted dehydrogenase</fullName>
    </submittedName>
</protein>
<organism evidence="8 9">
    <name type="scientific">Cyclobacterium xiamenense</name>
    <dbReference type="NCBI Taxonomy" id="1297121"/>
    <lineage>
        <taxon>Bacteria</taxon>
        <taxon>Pseudomonadati</taxon>
        <taxon>Bacteroidota</taxon>
        <taxon>Cytophagia</taxon>
        <taxon>Cytophagales</taxon>
        <taxon>Cyclobacteriaceae</taxon>
        <taxon>Cyclobacterium</taxon>
    </lineage>
</organism>
<dbReference type="PANTHER" id="PTHR43818">
    <property type="entry name" value="BCDNA.GH03377"/>
    <property type="match status" value="1"/>
</dbReference>
<feature type="domain" description="Gfo/Idh/MocA-like oxidoreductase N-terminal" evidence="6">
    <location>
        <begin position="53"/>
        <end position="177"/>
    </location>
</feature>
<dbReference type="Gene3D" id="3.40.50.720">
    <property type="entry name" value="NAD(P)-binding Rossmann-like Domain"/>
    <property type="match status" value="1"/>
</dbReference>
<dbReference type="OrthoDB" id="9771072at2"/>
<sequence length="464" mass="52819">MWNNPFDRRKFLVAMAGLGSLLTSPSCKSEEKGKPISYSETPDPISFAPIENVRIGFVGLGVRGSNHIRKLLDIAGCQIVCVCDIVPEKVKRIQQSAIDKGFPEPKGYSRDEVDYKRMCENEDFDLLITATPWELHAPICIEGMKNGKHTATEVPGCTTVDACWELVEASEKYRKHCILLENYCYFQEILAIDNMIRKGLFGNPLHVYAGYQKEAMYYQVTSSGELTFSGEGHNNSYGNVYPTHHAGPSAKWMDINRGDNFDYLVSMGCGNVAFNQYSRERFGPDHPLSTRKFNMADISNTMIMTKEGRTLHLILDTILPRPGRHYFRLQAERGIYENIERRLHIHNLSPGKYTGLEENPYANKRMWESLDTYLDEHDHPVWKKFHKPDLREAGHAGADFVIMRKLVNGFNLGAYPDIDVYDLAAWSCLVELTEKSARNGSQPVKIPDFTRGKWKTRKPLPIVI</sequence>
<evidence type="ECO:0000256" key="4">
    <source>
        <dbReference type="ARBA" id="ARBA00023027"/>
    </source>
</evidence>
<name>A0A1H7BJA0_9BACT</name>
<keyword evidence="4" id="KW-0520">NAD</keyword>
<accession>A0A1H7BJA0</accession>
<evidence type="ECO:0000256" key="1">
    <source>
        <dbReference type="ARBA" id="ARBA00001911"/>
    </source>
</evidence>
<dbReference type="RefSeq" id="WP_092178692.1">
    <property type="nucleotide sequence ID" value="NZ_FNZH01000012.1"/>
</dbReference>
<gene>
    <name evidence="8" type="ORF">SAMN05192553_11273</name>
</gene>
<dbReference type="InterPro" id="IPR049303">
    <property type="entry name" value="Glyco_hydro_109_C"/>
</dbReference>
<reference evidence="9" key="1">
    <citation type="submission" date="2016-10" db="EMBL/GenBank/DDBJ databases">
        <authorList>
            <person name="Varghese N."/>
            <person name="Submissions S."/>
        </authorList>
    </citation>
    <scope>NUCLEOTIDE SEQUENCE [LARGE SCALE GENOMIC DNA]</scope>
    <source>
        <strain evidence="9">IBRC-M 10761</strain>
    </source>
</reference>
<evidence type="ECO:0000256" key="2">
    <source>
        <dbReference type="ARBA" id="ARBA00009329"/>
    </source>
</evidence>
<dbReference type="Pfam" id="PF21252">
    <property type="entry name" value="Glyco_hydro_109_C"/>
    <property type="match status" value="1"/>
</dbReference>
<dbReference type="InterPro" id="IPR036291">
    <property type="entry name" value="NAD(P)-bd_dom_sf"/>
</dbReference>
<keyword evidence="3" id="KW-0378">Hydrolase</keyword>
<evidence type="ECO:0000259" key="7">
    <source>
        <dbReference type="Pfam" id="PF21252"/>
    </source>
</evidence>
<evidence type="ECO:0000256" key="5">
    <source>
        <dbReference type="ARBA" id="ARBA00023295"/>
    </source>
</evidence>
<dbReference type="Pfam" id="PF01408">
    <property type="entry name" value="GFO_IDH_MocA"/>
    <property type="match status" value="1"/>
</dbReference>
<proteinExistence type="inferred from homology"/>
<dbReference type="STRING" id="1416801.SAMN05192553_11273"/>
<dbReference type="InterPro" id="IPR000683">
    <property type="entry name" value="Gfo/Idh/MocA-like_OxRdtase_N"/>
</dbReference>
<dbReference type="Gene3D" id="3.30.360.10">
    <property type="entry name" value="Dihydrodipicolinate Reductase, domain 2"/>
    <property type="match status" value="1"/>
</dbReference>
<dbReference type="Proteomes" id="UP000199403">
    <property type="component" value="Unassembled WGS sequence"/>
</dbReference>
<evidence type="ECO:0000313" key="9">
    <source>
        <dbReference type="Proteomes" id="UP000199403"/>
    </source>
</evidence>
<keyword evidence="5" id="KW-0326">Glycosidase</keyword>
<dbReference type="EMBL" id="FNZH01000012">
    <property type="protein sequence ID" value="SEJ77701.1"/>
    <property type="molecule type" value="Genomic_DNA"/>
</dbReference>
<comment type="cofactor">
    <cofactor evidence="1">
        <name>NAD(+)</name>
        <dbReference type="ChEBI" id="CHEBI:57540"/>
    </cofactor>
</comment>
<dbReference type="GO" id="GO:0016798">
    <property type="term" value="F:hydrolase activity, acting on glycosyl bonds"/>
    <property type="evidence" value="ECO:0007669"/>
    <property type="project" value="UniProtKB-KW"/>
</dbReference>
<keyword evidence="9" id="KW-1185">Reference proteome</keyword>
<evidence type="ECO:0000259" key="6">
    <source>
        <dbReference type="Pfam" id="PF01408"/>
    </source>
</evidence>